<sequence>MSSQVFLIIPVDLRVGPDHPGVDTRQAVLLDEPQRNVTDILLHPEFVRMDAQAALARHLKGTAEFHSA</sequence>
<dbReference type="EMBL" id="LAXJ01000027">
    <property type="protein sequence ID" value="KRS10714.1"/>
    <property type="molecule type" value="Genomic_DNA"/>
</dbReference>
<evidence type="ECO:0000313" key="2">
    <source>
        <dbReference type="Proteomes" id="UP000051295"/>
    </source>
</evidence>
<dbReference type="AlphaFoldDB" id="A0A0T5NP54"/>
<accession>A0A0T5NP54</accession>
<proteinExistence type="predicted"/>
<comment type="caution">
    <text evidence="1">The sequence shown here is derived from an EMBL/GenBank/DDBJ whole genome shotgun (WGS) entry which is preliminary data.</text>
</comment>
<gene>
    <name evidence="1" type="ORF">XM53_19460</name>
</gene>
<keyword evidence="2" id="KW-1185">Reference proteome</keyword>
<name>A0A0T5NP54_9RHOB</name>
<reference evidence="1 2" key="1">
    <citation type="submission" date="2015-04" db="EMBL/GenBank/DDBJ databases">
        <title>The draft genome sequence of Roseovarius sp.R12b.</title>
        <authorList>
            <person name="Li G."/>
            <person name="Lai Q."/>
            <person name="Shao Z."/>
            <person name="Yan P."/>
        </authorList>
    </citation>
    <scope>NUCLEOTIDE SEQUENCE [LARGE SCALE GENOMIC DNA]</scope>
    <source>
        <strain evidence="1 2">R12B</strain>
    </source>
</reference>
<protein>
    <submittedName>
        <fullName evidence="1">Uncharacterized protein</fullName>
    </submittedName>
</protein>
<dbReference type="Proteomes" id="UP000051295">
    <property type="component" value="Unassembled WGS sequence"/>
</dbReference>
<organism evidence="1 2">
    <name type="scientific">Roseovarius atlanticus</name>
    <dbReference type="NCBI Taxonomy" id="1641875"/>
    <lineage>
        <taxon>Bacteria</taxon>
        <taxon>Pseudomonadati</taxon>
        <taxon>Pseudomonadota</taxon>
        <taxon>Alphaproteobacteria</taxon>
        <taxon>Rhodobacterales</taxon>
        <taxon>Roseobacteraceae</taxon>
        <taxon>Roseovarius</taxon>
    </lineage>
</organism>
<evidence type="ECO:0000313" key="1">
    <source>
        <dbReference type="EMBL" id="KRS10714.1"/>
    </source>
</evidence>